<evidence type="ECO:0000313" key="12">
    <source>
        <dbReference type="EMBL" id="PWN43149.1"/>
    </source>
</evidence>
<feature type="region of interest" description="Disordered" evidence="10">
    <location>
        <begin position="1"/>
        <end position="140"/>
    </location>
</feature>
<dbReference type="EC" id="1.11.1.24" evidence="1"/>
<dbReference type="Gene3D" id="3.40.30.10">
    <property type="entry name" value="Glutaredoxin"/>
    <property type="match status" value="1"/>
</dbReference>
<dbReference type="InterPro" id="IPR050924">
    <property type="entry name" value="Peroxiredoxin_BCP/PrxQ"/>
</dbReference>
<dbReference type="InParanoid" id="A0A316W0E0"/>
<gene>
    <name evidence="12" type="ORF">IE81DRAFT_322662</name>
</gene>
<evidence type="ECO:0000256" key="8">
    <source>
        <dbReference type="ARBA" id="ARBA00038489"/>
    </source>
</evidence>
<name>A0A316W0E0_9BASI</name>
<dbReference type="SUPFAM" id="SSF52833">
    <property type="entry name" value="Thioredoxin-like"/>
    <property type="match status" value="1"/>
</dbReference>
<evidence type="ECO:0000256" key="7">
    <source>
        <dbReference type="ARBA" id="ARBA00032824"/>
    </source>
</evidence>
<feature type="compositionally biased region" description="Low complexity" evidence="10">
    <location>
        <begin position="121"/>
        <end position="133"/>
    </location>
</feature>
<reference evidence="12 13" key="1">
    <citation type="journal article" date="2018" name="Mol. Biol. Evol.">
        <title>Broad Genomic Sampling Reveals a Smut Pathogenic Ancestry of the Fungal Clade Ustilaginomycotina.</title>
        <authorList>
            <person name="Kijpornyongpan T."/>
            <person name="Mondo S.J."/>
            <person name="Barry K."/>
            <person name="Sandor L."/>
            <person name="Lee J."/>
            <person name="Lipzen A."/>
            <person name="Pangilinan J."/>
            <person name="LaButti K."/>
            <person name="Hainaut M."/>
            <person name="Henrissat B."/>
            <person name="Grigoriev I.V."/>
            <person name="Spatafora J.W."/>
            <person name="Aime M.C."/>
        </authorList>
    </citation>
    <scope>NUCLEOTIDE SEQUENCE [LARGE SCALE GENOMIC DNA]</scope>
    <source>
        <strain evidence="12 13">MCA 4658</strain>
    </source>
</reference>
<evidence type="ECO:0000313" key="13">
    <source>
        <dbReference type="Proteomes" id="UP000245783"/>
    </source>
</evidence>
<evidence type="ECO:0000256" key="1">
    <source>
        <dbReference type="ARBA" id="ARBA00013017"/>
    </source>
</evidence>
<organism evidence="12 13">
    <name type="scientific">Ceraceosorus guamensis</name>
    <dbReference type="NCBI Taxonomy" id="1522189"/>
    <lineage>
        <taxon>Eukaryota</taxon>
        <taxon>Fungi</taxon>
        <taxon>Dikarya</taxon>
        <taxon>Basidiomycota</taxon>
        <taxon>Ustilaginomycotina</taxon>
        <taxon>Exobasidiomycetes</taxon>
        <taxon>Ceraceosorales</taxon>
        <taxon>Ceraceosoraceae</taxon>
        <taxon>Ceraceosorus</taxon>
    </lineage>
</organism>
<dbReference type="RefSeq" id="XP_025370309.1">
    <property type="nucleotide sequence ID" value="XM_025513704.1"/>
</dbReference>
<evidence type="ECO:0000256" key="4">
    <source>
        <dbReference type="ARBA" id="ARBA00023002"/>
    </source>
</evidence>
<accession>A0A316W0E0</accession>
<evidence type="ECO:0000256" key="5">
    <source>
        <dbReference type="ARBA" id="ARBA00023157"/>
    </source>
</evidence>
<evidence type="ECO:0000256" key="9">
    <source>
        <dbReference type="ARBA" id="ARBA00049091"/>
    </source>
</evidence>
<feature type="compositionally biased region" description="Basic and acidic residues" evidence="10">
    <location>
        <begin position="45"/>
        <end position="61"/>
    </location>
</feature>
<keyword evidence="13" id="KW-1185">Reference proteome</keyword>
<dbReference type="GO" id="GO:0005737">
    <property type="term" value="C:cytoplasm"/>
    <property type="evidence" value="ECO:0007669"/>
    <property type="project" value="TreeGrafter"/>
</dbReference>
<evidence type="ECO:0000256" key="10">
    <source>
        <dbReference type="SAM" id="MobiDB-lite"/>
    </source>
</evidence>
<keyword evidence="2" id="KW-0575">Peroxidase</keyword>
<sequence length="278" mass="29072">MAPKKDIEGSASTERRVSARIASQPPASAGKDKAAAASAIAGKKRASESGEAQESKAKKTAELSASKRAKHDEKSTSDAKPASKSKATKARAPQPLPESGTEDKPKPKPSSKSEKKTNGTAAAADAAESKASSGKTKLEVGDKLPEITLKDEAGNDVKLSALKKAVIFAYPKANTGGCTKQACTYRDDYSKFQKLKVSVYGLSNDNATPLKNWKEKNSFPYALLSDPERKLIGALTGSKSSTARSHFVVDGQGRLALSSVGVKPGESSASAYEAAQKL</sequence>
<dbReference type="InterPro" id="IPR000866">
    <property type="entry name" value="AhpC/TSA"/>
</dbReference>
<evidence type="ECO:0000259" key="11">
    <source>
        <dbReference type="PROSITE" id="PS51352"/>
    </source>
</evidence>
<evidence type="ECO:0000256" key="3">
    <source>
        <dbReference type="ARBA" id="ARBA00022862"/>
    </source>
</evidence>
<dbReference type="InterPro" id="IPR036249">
    <property type="entry name" value="Thioredoxin-like_sf"/>
</dbReference>
<dbReference type="FunCoup" id="A0A316W0E0">
    <property type="interactions" value="158"/>
</dbReference>
<feature type="compositionally biased region" description="Basic and acidic residues" evidence="10">
    <location>
        <begin position="101"/>
        <end position="117"/>
    </location>
</feature>
<dbReference type="PROSITE" id="PS51352">
    <property type="entry name" value="THIOREDOXIN_2"/>
    <property type="match status" value="1"/>
</dbReference>
<dbReference type="PANTHER" id="PTHR42801:SF23">
    <property type="entry name" value="PEROXIREDOXIN DOT5"/>
    <property type="match status" value="1"/>
</dbReference>
<protein>
    <recommendedName>
        <fullName evidence="1">thioredoxin-dependent peroxiredoxin</fullName>
        <ecNumber evidence="1">1.11.1.24</ecNumber>
    </recommendedName>
    <alternativeName>
        <fullName evidence="7">Thioredoxin peroxidase</fullName>
    </alternativeName>
</protein>
<dbReference type="GeneID" id="37035574"/>
<dbReference type="OrthoDB" id="338622at2759"/>
<keyword evidence="6" id="KW-0676">Redox-active center</keyword>
<comment type="similarity">
    <text evidence="8">Belongs to the peroxiredoxin family. BCP/PrxQ subfamily.</text>
</comment>
<dbReference type="PANTHER" id="PTHR42801">
    <property type="entry name" value="THIOREDOXIN-DEPENDENT PEROXIDE REDUCTASE"/>
    <property type="match status" value="1"/>
</dbReference>
<feature type="compositionally biased region" description="Basic and acidic residues" evidence="10">
    <location>
        <begin position="1"/>
        <end position="17"/>
    </location>
</feature>
<dbReference type="EMBL" id="KZ819372">
    <property type="protein sequence ID" value="PWN43149.1"/>
    <property type="molecule type" value="Genomic_DNA"/>
</dbReference>
<feature type="domain" description="Thioredoxin" evidence="11">
    <location>
        <begin position="138"/>
        <end position="278"/>
    </location>
</feature>
<comment type="catalytic activity">
    <reaction evidence="9">
        <text>a hydroperoxide + [thioredoxin]-dithiol = an alcohol + [thioredoxin]-disulfide + H2O</text>
        <dbReference type="Rhea" id="RHEA:62620"/>
        <dbReference type="Rhea" id="RHEA-COMP:10698"/>
        <dbReference type="Rhea" id="RHEA-COMP:10700"/>
        <dbReference type="ChEBI" id="CHEBI:15377"/>
        <dbReference type="ChEBI" id="CHEBI:29950"/>
        <dbReference type="ChEBI" id="CHEBI:30879"/>
        <dbReference type="ChEBI" id="CHEBI:35924"/>
        <dbReference type="ChEBI" id="CHEBI:50058"/>
        <dbReference type="EC" id="1.11.1.24"/>
    </reaction>
</comment>
<dbReference type="InterPro" id="IPR013766">
    <property type="entry name" value="Thioredoxin_domain"/>
</dbReference>
<feature type="compositionally biased region" description="Low complexity" evidence="10">
    <location>
        <begin position="78"/>
        <end position="93"/>
    </location>
</feature>
<keyword evidence="3" id="KW-0049">Antioxidant</keyword>
<dbReference type="AlphaFoldDB" id="A0A316W0E0"/>
<dbReference type="CDD" id="cd03017">
    <property type="entry name" value="PRX_BCP"/>
    <property type="match status" value="1"/>
</dbReference>
<evidence type="ECO:0000256" key="2">
    <source>
        <dbReference type="ARBA" id="ARBA00022559"/>
    </source>
</evidence>
<evidence type="ECO:0000256" key="6">
    <source>
        <dbReference type="ARBA" id="ARBA00023284"/>
    </source>
</evidence>
<dbReference type="STRING" id="1522189.A0A316W0E0"/>
<proteinExistence type="inferred from homology"/>
<dbReference type="GO" id="GO:0034599">
    <property type="term" value="P:cellular response to oxidative stress"/>
    <property type="evidence" value="ECO:0007669"/>
    <property type="project" value="TreeGrafter"/>
</dbReference>
<dbReference type="GO" id="GO:0045454">
    <property type="term" value="P:cell redox homeostasis"/>
    <property type="evidence" value="ECO:0007669"/>
    <property type="project" value="TreeGrafter"/>
</dbReference>
<dbReference type="Pfam" id="PF00578">
    <property type="entry name" value="AhpC-TSA"/>
    <property type="match status" value="1"/>
</dbReference>
<dbReference type="GO" id="GO:0008379">
    <property type="term" value="F:thioredoxin peroxidase activity"/>
    <property type="evidence" value="ECO:0007669"/>
    <property type="project" value="TreeGrafter"/>
</dbReference>
<dbReference type="Proteomes" id="UP000245783">
    <property type="component" value="Unassembled WGS sequence"/>
</dbReference>
<keyword evidence="5" id="KW-1015">Disulfide bond</keyword>
<keyword evidence="4" id="KW-0560">Oxidoreductase</keyword>